<evidence type="ECO:0000256" key="3">
    <source>
        <dbReference type="PROSITE-ProRule" id="PRU00317"/>
    </source>
</evidence>
<keyword evidence="7" id="KW-1185">Reference proteome</keyword>
<evidence type="ECO:0000256" key="4">
    <source>
        <dbReference type="SAM" id="MobiDB-lite"/>
    </source>
</evidence>
<dbReference type="InterPro" id="IPR040059">
    <property type="entry name" value="PUM3"/>
</dbReference>
<feature type="domain" description="PUM-HD" evidence="5">
    <location>
        <begin position="65"/>
        <end position="421"/>
    </location>
</feature>
<dbReference type="InterPro" id="IPR012959">
    <property type="entry name" value="CPL_dom"/>
</dbReference>
<organism evidence="6 7">
    <name type="scientific">Albugo candida</name>
    <dbReference type="NCBI Taxonomy" id="65357"/>
    <lineage>
        <taxon>Eukaryota</taxon>
        <taxon>Sar</taxon>
        <taxon>Stramenopiles</taxon>
        <taxon>Oomycota</taxon>
        <taxon>Peronosporomycetes</taxon>
        <taxon>Albuginales</taxon>
        <taxon>Albuginaceae</taxon>
        <taxon>Albugo</taxon>
    </lineage>
</organism>
<protein>
    <recommendedName>
        <fullName evidence="5">PUM-HD domain-containing protein</fullName>
    </recommendedName>
</protein>
<dbReference type="InterPro" id="IPR016024">
    <property type="entry name" value="ARM-type_fold"/>
</dbReference>
<keyword evidence="2" id="KW-0694">RNA-binding</keyword>
<keyword evidence="1" id="KW-0677">Repeat</keyword>
<feature type="compositionally biased region" description="Low complexity" evidence="4">
    <location>
        <begin position="12"/>
        <end position="22"/>
    </location>
</feature>
<feature type="compositionally biased region" description="Basic and acidic residues" evidence="4">
    <location>
        <begin position="38"/>
        <end position="48"/>
    </location>
</feature>
<dbReference type="GO" id="GO:0003729">
    <property type="term" value="F:mRNA binding"/>
    <property type="evidence" value="ECO:0007669"/>
    <property type="project" value="TreeGrafter"/>
</dbReference>
<dbReference type="GO" id="GO:0006417">
    <property type="term" value="P:regulation of translation"/>
    <property type="evidence" value="ECO:0007669"/>
    <property type="project" value="TreeGrafter"/>
</dbReference>
<dbReference type="Pfam" id="PF00806">
    <property type="entry name" value="PUF"/>
    <property type="match status" value="4"/>
</dbReference>
<dbReference type="Pfam" id="PF08144">
    <property type="entry name" value="CPL"/>
    <property type="match status" value="1"/>
</dbReference>
<dbReference type="PANTHER" id="PTHR13389">
    <property type="entry name" value="PUMILIO HOMOLOG 3"/>
    <property type="match status" value="1"/>
</dbReference>
<gene>
    <name evidence="6" type="ORF">BN9_024360</name>
</gene>
<dbReference type="Gene3D" id="1.25.10.10">
    <property type="entry name" value="Leucine-rich Repeat Variant"/>
    <property type="match status" value="1"/>
</dbReference>
<comment type="caution">
    <text evidence="6">The sequence shown here is derived from an EMBL/GenBank/DDBJ whole genome shotgun (WGS) entry which is preliminary data.</text>
</comment>
<evidence type="ECO:0000313" key="6">
    <source>
        <dbReference type="EMBL" id="CCI41652.1"/>
    </source>
</evidence>
<evidence type="ECO:0000256" key="1">
    <source>
        <dbReference type="ARBA" id="ARBA00022737"/>
    </source>
</evidence>
<evidence type="ECO:0000256" key="2">
    <source>
        <dbReference type="ARBA" id="ARBA00022884"/>
    </source>
</evidence>
<dbReference type="Proteomes" id="UP000053237">
    <property type="component" value="Unassembled WGS sequence"/>
</dbReference>
<accession>A0A024G4Q0</accession>
<feature type="region of interest" description="Disordered" evidence="4">
    <location>
        <begin position="1"/>
        <end position="57"/>
    </location>
</feature>
<name>A0A024G4Q0_9STRA</name>
<dbReference type="GO" id="GO:0005730">
    <property type="term" value="C:nucleolus"/>
    <property type="evidence" value="ECO:0007669"/>
    <property type="project" value="TreeGrafter"/>
</dbReference>
<feature type="repeat" description="Pumilio" evidence="3">
    <location>
        <begin position="92"/>
        <end position="128"/>
    </location>
</feature>
<dbReference type="InterPro" id="IPR011989">
    <property type="entry name" value="ARM-like"/>
</dbReference>
<feature type="repeat" description="Pumilio" evidence="3">
    <location>
        <begin position="129"/>
        <end position="164"/>
    </location>
</feature>
<dbReference type="EMBL" id="CAIX01000023">
    <property type="protein sequence ID" value="CCI41652.1"/>
    <property type="molecule type" value="Genomic_DNA"/>
</dbReference>
<evidence type="ECO:0000313" key="7">
    <source>
        <dbReference type="Proteomes" id="UP000053237"/>
    </source>
</evidence>
<evidence type="ECO:0000259" key="5">
    <source>
        <dbReference type="PROSITE" id="PS50303"/>
    </source>
</evidence>
<dbReference type="SMART" id="SM00025">
    <property type="entry name" value="Pumilio"/>
    <property type="match status" value="6"/>
</dbReference>
<dbReference type="STRING" id="65357.A0A024G4Q0"/>
<dbReference type="PROSITE" id="PS50302">
    <property type="entry name" value="PUM"/>
    <property type="match status" value="2"/>
</dbReference>
<dbReference type="AlphaFoldDB" id="A0A024G4Q0"/>
<reference evidence="6 7" key="1">
    <citation type="submission" date="2012-05" db="EMBL/GenBank/DDBJ databases">
        <title>Recombination and specialization in a pathogen metapopulation.</title>
        <authorList>
            <person name="Gardiner A."/>
            <person name="Kemen E."/>
            <person name="Schultz-Larsen T."/>
            <person name="MacLean D."/>
            <person name="Van Oosterhout C."/>
            <person name="Jones J.D.G."/>
        </authorList>
    </citation>
    <scope>NUCLEOTIDE SEQUENCE [LARGE SCALE GENOMIC DNA]</scope>
    <source>
        <strain evidence="6 7">Ac Nc2</strain>
    </source>
</reference>
<dbReference type="SUPFAM" id="SSF48371">
    <property type="entry name" value="ARM repeat"/>
    <property type="match status" value="1"/>
</dbReference>
<dbReference type="InterPro" id="IPR033133">
    <property type="entry name" value="PUM-HD"/>
</dbReference>
<dbReference type="PANTHER" id="PTHR13389:SF0">
    <property type="entry name" value="PUMILIO HOMOLOG 3"/>
    <property type="match status" value="1"/>
</dbReference>
<sequence>MSATKVDRQQTSASDSNSNNASQRKYNKRNASQAFDGNAKKSFMDQKATRKQRCAQKPHYAMVTRAKQLWNNLRERKIDKAKRSKLASDLYEVVKNNIYQISAKHDASRVIQGLFQHGTREHRDQIVLELKDHIIELAKTQYGSFLIKKMLKYGSDNDRAAIAKALTGQAIVVGTHNVAASVLETAQEYLSTSLFWKLKLEFYGKEFAYFPSDIKGRNLNGLLETYPDKKNAIIKHLGEILSRMIDKELLSLVFVQALLWDYFSHAEYADVVSIVPNVRDFSLALLATYKGACVVNRCLGFGTTKDRKRILKCLKDKVLEATNHPSGYLVLQRILDVVDDTVLVQKTILSELNDHLFEVAMHSTGRKVLLQLLSPLNPKYLSPDEISLLAPPMIPNNDKATDDSLIVNYKKDPVTKRETYLRGWLPKLHTMCCDHMQALMCSKHGRDVLIEVIKESEQQNTEDLEQLESAFEQTAKLEIANDEQHTGPLYSHPIAHYTLRRVLKETSFVLSFLETSKSQLAEWAVANNRGAFVVLSCLENEEHGKKAKKELKKVLRASMPKLNEAALENAGSKILIEKLAN</sequence>
<dbReference type="InterPro" id="IPR001313">
    <property type="entry name" value="Pumilio_RNA-bd_rpt"/>
</dbReference>
<dbReference type="PROSITE" id="PS50303">
    <property type="entry name" value="PUM_HD"/>
    <property type="match status" value="1"/>
</dbReference>
<proteinExistence type="predicted"/>
<dbReference type="InParanoid" id="A0A024G4Q0"/>
<dbReference type="OrthoDB" id="497380at2759"/>